<feature type="transmembrane region" description="Helical" evidence="7">
    <location>
        <begin position="192"/>
        <end position="211"/>
    </location>
</feature>
<keyword evidence="6 7" id="KW-0472">Membrane</keyword>
<evidence type="ECO:0000256" key="3">
    <source>
        <dbReference type="ARBA" id="ARBA00022475"/>
    </source>
</evidence>
<dbReference type="Proteomes" id="UP000829069">
    <property type="component" value="Chromosome"/>
</dbReference>
<feature type="transmembrane region" description="Helical" evidence="7">
    <location>
        <begin position="218"/>
        <end position="239"/>
    </location>
</feature>
<feature type="transmembrane region" description="Helical" evidence="7">
    <location>
        <begin position="417"/>
        <end position="440"/>
    </location>
</feature>
<keyword evidence="10" id="KW-1185">Reference proteome</keyword>
<feature type="transmembrane region" description="Helical" evidence="7">
    <location>
        <begin position="352"/>
        <end position="372"/>
    </location>
</feature>
<keyword evidence="5 7" id="KW-1133">Transmembrane helix</keyword>
<dbReference type="Pfam" id="PF08817">
    <property type="entry name" value="YukD"/>
    <property type="match status" value="1"/>
</dbReference>
<dbReference type="Pfam" id="PF19053">
    <property type="entry name" value="EccD"/>
    <property type="match status" value="1"/>
</dbReference>
<evidence type="ECO:0000256" key="7">
    <source>
        <dbReference type="SAM" id="Phobius"/>
    </source>
</evidence>
<evidence type="ECO:0000256" key="2">
    <source>
        <dbReference type="ARBA" id="ARBA00006162"/>
    </source>
</evidence>
<evidence type="ECO:0000259" key="8">
    <source>
        <dbReference type="Pfam" id="PF19053"/>
    </source>
</evidence>
<protein>
    <submittedName>
        <fullName evidence="9">Type VII secretion integral membrane protein EccD</fullName>
    </submittedName>
</protein>
<feature type="transmembrane region" description="Helical" evidence="7">
    <location>
        <begin position="245"/>
        <end position="273"/>
    </location>
</feature>
<accession>A0ABY3W8K3</accession>
<dbReference type="InterPro" id="IPR044049">
    <property type="entry name" value="EccD_transm"/>
</dbReference>
<proteinExistence type="inferred from homology"/>
<dbReference type="EMBL" id="CP093326">
    <property type="protein sequence ID" value="UNK46663.1"/>
    <property type="molecule type" value="Genomic_DNA"/>
</dbReference>
<comment type="subcellular location">
    <subcellularLocation>
        <location evidence="1">Cell membrane</location>
        <topology evidence="1">Multi-pass membrane protein</topology>
    </subcellularLocation>
</comment>
<feature type="transmembrane region" description="Helical" evidence="7">
    <location>
        <begin position="139"/>
        <end position="159"/>
    </location>
</feature>
<dbReference type="Gene3D" id="3.10.20.90">
    <property type="entry name" value="Phosphatidylinositol 3-kinase Catalytic Subunit, Chain A, domain 1"/>
    <property type="match status" value="1"/>
</dbReference>
<feature type="transmembrane region" description="Helical" evidence="7">
    <location>
        <begin position="378"/>
        <end position="397"/>
    </location>
</feature>
<dbReference type="NCBIfam" id="TIGR03920">
    <property type="entry name" value="T7SS_EccD"/>
    <property type="match status" value="1"/>
</dbReference>
<keyword evidence="3" id="KW-1003">Cell membrane</keyword>
<dbReference type="InterPro" id="IPR006707">
    <property type="entry name" value="T7SS_EccD"/>
</dbReference>
<evidence type="ECO:0000256" key="4">
    <source>
        <dbReference type="ARBA" id="ARBA00022692"/>
    </source>
</evidence>
<feature type="transmembrane region" description="Helical" evidence="7">
    <location>
        <begin position="115"/>
        <end position="133"/>
    </location>
</feature>
<feature type="transmembrane region" description="Helical" evidence="7">
    <location>
        <begin position="294"/>
        <end position="317"/>
    </location>
</feature>
<evidence type="ECO:0000256" key="5">
    <source>
        <dbReference type="ARBA" id="ARBA00022989"/>
    </source>
</evidence>
<feature type="transmembrane region" description="Helical" evidence="7">
    <location>
        <begin position="166"/>
        <end position="186"/>
    </location>
</feature>
<keyword evidence="4 7" id="KW-0812">Transmembrane</keyword>
<dbReference type="InterPro" id="IPR024962">
    <property type="entry name" value="YukD-like"/>
</dbReference>
<gene>
    <name evidence="9" type="primary">eccD</name>
    <name evidence="9" type="ORF">MNQ99_04710</name>
</gene>
<reference evidence="9 10" key="1">
    <citation type="submission" date="2022-03" db="EMBL/GenBank/DDBJ databases">
        <title>Isotopic signatures of nitrous oxide derived from detoxification processes.</title>
        <authorList>
            <person name="Behrendt U."/>
            <person name="Buchen C."/>
            <person name="Well R."/>
            <person name="Ulrich A."/>
            <person name="Rohe L."/>
            <person name="Kolb S."/>
            <person name="Schloter M."/>
            <person name="Horn M.A."/>
            <person name="Augustin J."/>
        </authorList>
    </citation>
    <scope>NUCLEOTIDE SEQUENCE [LARGE SCALE GENOMIC DNA]</scope>
    <source>
        <strain evidence="9 10">S4-C24</strain>
    </source>
</reference>
<feature type="transmembrane region" description="Helical" evidence="7">
    <location>
        <begin position="323"/>
        <end position="340"/>
    </location>
</feature>
<evidence type="ECO:0000256" key="1">
    <source>
        <dbReference type="ARBA" id="ARBA00004651"/>
    </source>
</evidence>
<sequence length="441" mass="44727">MAETFTRVTVAGPQRHVDVLLPSQTPAGLLLPQILELLDDQPTSAVSVKTLITPAGDPVREDASLSDAGIADGAMLRLVNVSEAPPAPVVYDVTDAVVEQTEDIGGRWTEKVRRATGAVFAAAGLYLGVHVLIEGAAAGVAASVFFGLAAVLLGAGIYLGRATATVLGPLLVGTGWLLAVGGVLRLPAGPGMHVLLAAAVSAVVLVCAGLISPRPRALMSAAGLLALLTLFWAASLALFSTPVHAAGVAALLSCATLGLLPQIALSVSGLATLDDRRAKGGRIGRTDVHAAIGSAHRGLSLGTALVALSVAAGLWILGTDTSWQVWTMPLVGCLALATGLRARAFPLAPDRIALYLAAAVGTLALARSVLSFAPGQGWLVAAGLLVLAVAVVISLTVTLADHSAAKLRLLANRFETLAILASVPLVIGLFGVFASLLTTFD</sequence>
<evidence type="ECO:0000313" key="9">
    <source>
        <dbReference type="EMBL" id="UNK46663.1"/>
    </source>
</evidence>
<evidence type="ECO:0000313" key="10">
    <source>
        <dbReference type="Proteomes" id="UP000829069"/>
    </source>
</evidence>
<dbReference type="RefSeq" id="WP_241914624.1">
    <property type="nucleotide sequence ID" value="NZ_CP093326.1"/>
</dbReference>
<name>A0ABY3W8K3_9MICC</name>
<organism evidence="9 10">
    <name type="scientific">Arthrobacter sulfonylureivorans</name>
    <dbReference type="NCBI Taxonomy" id="2486855"/>
    <lineage>
        <taxon>Bacteria</taxon>
        <taxon>Bacillati</taxon>
        <taxon>Actinomycetota</taxon>
        <taxon>Actinomycetes</taxon>
        <taxon>Micrococcales</taxon>
        <taxon>Micrococcaceae</taxon>
        <taxon>Arthrobacter</taxon>
    </lineage>
</organism>
<feature type="domain" description="EccD-like transmembrane" evidence="8">
    <location>
        <begin position="114"/>
        <end position="436"/>
    </location>
</feature>
<evidence type="ECO:0000256" key="6">
    <source>
        <dbReference type="ARBA" id="ARBA00023136"/>
    </source>
</evidence>
<comment type="similarity">
    <text evidence="2">Belongs to the EccD/Snm4 family.</text>
</comment>